<dbReference type="Proteomes" id="UP000798602">
    <property type="component" value="Unassembled WGS sequence"/>
</dbReference>
<dbReference type="EMBL" id="JAABLM010000010">
    <property type="protein sequence ID" value="NBL65390.1"/>
    <property type="molecule type" value="Genomic_DNA"/>
</dbReference>
<evidence type="ECO:0000313" key="2">
    <source>
        <dbReference type="EMBL" id="NBL65390.1"/>
    </source>
</evidence>
<comment type="caution">
    <text evidence="2">The sequence shown here is derived from an EMBL/GenBank/DDBJ whole genome shotgun (WGS) entry which is preliminary data.</text>
</comment>
<dbReference type="PROSITE" id="PS51257">
    <property type="entry name" value="PROKAR_LIPOPROTEIN"/>
    <property type="match status" value="1"/>
</dbReference>
<organism evidence="2 3">
    <name type="scientific">Flavobacterium ichthyis</name>
    <dbReference type="NCBI Taxonomy" id="2698827"/>
    <lineage>
        <taxon>Bacteria</taxon>
        <taxon>Pseudomonadati</taxon>
        <taxon>Bacteroidota</taxon>
        <taxon>Flavobacteriia</taxon>
        <taxon>Flavobacteriales</taxon>
        <taxon>Flavobacteriaceae</taxon>
        <taxon>Flavobacterium</taxon>
    </lineage>
</organism>
<sequence length="142" mass="16306">MKKIISLLTIALFAGFTFISCELGDDNYQNFGYELLPIETAVFPDTVKVNRTNNIMVTYLRPSDCHFIEGFYYDDSNGTTRTVAMQSRVLIQDDCQELEEAPVEATLRFTPINTGFYLFKFYKGTDANGQNLFEEHRIEVTQ</sequence>
<keyword evidence="1" id="KW-0732">Signal</keyword>
<feature type="signal peptide" evidence="1">
    <location>
        <begin position="1"/>
        <end position="19"/>
    </location>
</feature>
<feature type="chain" id="PRO_5045931819" description="Lipoprotein" evidence="1">
    <location>
        <begin position="20"/>
        <end position="142"/>
    </location>
</feature>
<gene>
    <name evidence="2" type="ORF">GV828_09290</name>
</gene>
<dbReference type="RefSeq" id="WP_166537214.1">
    <property type="nucleotide sequence ID" value="NZ_JAABLM010000010.1"/>
</dbReference>
<reference evidence="3" key="1">
    <citation type="submission" date="2020-01" db="EMBL/GenBank/DDBJ databases">
        <title>Sphingomonas sp. strain CSW-10.</title>
        <authorList>
            <person name="Chen W.-M."/>
        </authorList>
    </citation>
    <scope>NUCLEOTIDE SEQUENCE [LARGE SCALE GENOMIC DNA]</scope>
    <source>
        <strain evidence="3">NST-5</strain>
    </source>
</reference>
<evidence type="ECO:0008006" key="4">
    <source>
        <dbReference type="Google" id="ProtNLM"/>
    </source>
</evidence>
<protein>
    <recommendedName>
        <fullName evidence="4">Lipoprotein</fullName>
    </recommendedName>
</protein>
<evidence type="ECO:0000256" key="1">
    <source>
        <dbReference type="SAM" id="SignalP"/>
    </source>
</evidence>
<accession>A0ABW9ZB99</accession>
<proteinExistence type="predicted"/>
<keyword evidence="3" id="KW-1185">Reference proteome</keyword>
<evidence type="ECO:0000313" key="3">
    <source>
        <dbReference type="Proteomes" id="UP000798602"/>
    </source>
</evidence>
<name>A0ABW9ZB99_9FLAO</name>